<comment type="caution">
    <text evidence="3">The sequence shown here is derived from an EMBL/GenBank/DDBJ whole genome shotgun (WGS) entry which is preliminary data.</text>
</comment>
<feature type="compositionally biased region" description="Polar residues" evidence="1">
    <location>
        <begin position="99"/>
        <end position="108"/>
    </location>
</feature>
<evidence type="ECO:0000313" key="3">
    <source>
        <dbReference type="EMBL" id="CAI3989786.1"/>
    </source>
</evidence>
<evidence type="ECO:0000256" key="1">
    <source>
        <dbReference type="SAM" id="MobiDB-lite"/>
    </source>
</evidence>
<feature type="region of interest" description="Disordered" evidence="1">
    <location>
        <begin position="77"/>
        <end position="108"/>
    </location>
</feature>
<evidence type="ECO:0000256" key="2">
    <source>
        <dbReference type="SAM" id="Phobius"/>
    </source>
</evidence>
<reference evidence="4 5" key="2">
    <citation type="submission" date="2024-05" db="EMBL/GenBank/DDBJ databases">
        <authorList>
            <person name="Chen Y."/>
            <person name="Shah S."/>
            <person name="Dougan E. K."/>
            <person name="Thang M."/>
            <person name="Chan C."/>
        </authorList>
    </citation>
    <scope>NUCLEOTIDE SEQUENCE [LARGE SCALE GENOMIC DNA]</scope>
</reference>
<dbReference type="EMBL" id="CAMXCT020001403">
    <property type="protein sequence ID" value="CAL1143161.1"/>
    <property type="molecule type" value="Genomic_DNA"/>
</dbReference>
<accession>A0A9P1CGF2</accession>
<protein>
    <submittedName>
        <fullName evidence="3">Uncharacterized protein</fullName>
    </submittedName>
</protein>
<sequence>MGGTKIHDCQPLVLPRKASEVFNSWLEGPYSTWVKVIYISFFFGAGVLGLWGLAKNLETLRDEHEAKVQEVLAEKMATSGQAKEDKAAAASCKRRTGKEGQSSENSDG</sequence>
<keyword evidence="2" id="KW-1133">Transmembrane helix</keyword>
<reference evidence="3" key="1">
    <citation type="submission" date="2022-10" db="EMBL/GenBank/DDBJ databases">
        <authorList>
            <person name="Chen Y."/>
            <person name="Dougan E. K."/>
            <person name="Chan C."/>
            <person name="Rhodes N."/>
            <person name="Thang M."/>
        </authorList>
    </citation>
    <scope>NUCLEOTIDE SEQUENCE</scope>
</reference>
<keyword evidence="2" id="KW-0812">Transmembrane</keyword>
<evidence type="ECO:0000313" key="4">
    <source>
        <dbReference type="EMBL" id="CAL4777098.1"/>
    </source>
</evidence>
<dbReference type="EMBL" id="CAMXCT010001403">
    <property type="protein sequence ID" value="CAI3989786.1"/>
    <property type="molecule type" value="Genomic_DNA"/>
</dbReference>
<feature type="transmembrane region" description="Helical" evidence="2">
    <location>
        <begin position="36"/>
        <end position="54"/>
    </location>
</feature>
<dbReference type="AlphaFoldDB" id="A0A9P1CGF2"/>
<proteinExistence type="predicted"/>
<dbReference type="OrthoDB" id="10302174at2759"/>
<gene>
    <name evidence="3" type="ORF">C1SCF055_LOCUS16830</name>
</gene>
<organism evidence="3">
    <name type="scientific">Cladocopium goreaui</name>
    <dbReference type="NCBI Taxonomy" id="2562237"/>
    <lineage>
        <taxon>Eukaryota</taxon>
        <taxon>Sar</taxon>
        <taxon>Alveolata</taxon>
        <taxon>Dinophyceae</taxon>
        <taxon>Suessiales</taxon>
        <taxon>Symbiodiniaceae</taxon>
        <taxon>Cladocopium</taxon>
    </lineage>
</organism>
<name>A0A9P1CGF2_9DINO</name>
<dbReference type="Proteomes" id="UP001152797">
    <property type="component" value="Unassembled WGS sequence"/>
</dbReference>
<dbReference type="EMBL" id="CAMXCT030001403">
    <property type="protein sequence ID" value="CAL4777098.1"/>
    <property type="molecule type" value="Genomic_DNA"/>
</dbReference>
<evidence type="ECO:0000313" key="5">
    <source>
        <dbReference type="Proteomes" id="UP001152797"/>
    </source>
</evidence>
<keyword evidence="5" id="KW-1185">Reference proteome</keyword>
<keyword evidence="2" id="KW-0472">Membrane</keyword>